<dbReference type="EMBL" id="CM035432">
    <property type="protein sequence ID" value="KAH7295012.1"/>
    <property type="molecule type" value="Genomic_DNA"/>
</dbReference>
<sequence length="174" mass="20406">MIYCSLCIFNPLGNVFRLRGLVGRERTRERDYQPYPLPWRPAFFPLYSQELLFFLYPPIPLECSSAAQREREVKAVSDSMATSFISTVVIGITIHSVHPTCWSGVSPAWHTHREGERVKLYLPLWPLATSFIWTVVIAYRNYYSFCTSNMLEWCFACVVQRERESIFQPPNFFF</sequence>
<dbReference type="Proteomes" id="UP000825935">
    <property type="component" value="Chromosome 27"/>
</dbReference>
<evidence type="ECO:0000256" key="1">
    <source>
        <dbReference type="SAM" id="Phobius"/>
    </source>
</evidence>
<comment type="caution">
    <text evidence="2">The sequence shown here is derived from an EMBL/GenBank/DDBJ whole genome shotgun (WGS) entry which is preliminary data.</text>
</comment>
<keyword evidence="3" id="KW-1185">Reference proteome</keyword>
<gene>
    <name evidence="2" type="ORF">KP509_27G028600</name>
</gene>
<evidence type="ECO:0000313" key="2">
    <source>
        <dbReference type="EMBL" id="KAH7295012.1"/>
    </source>
</evidence>
<keyword evidence="1" id="KW-0812">Transmembrane</keyword>
<dbReference type="AlphaFoldDB" id="A0A8T2REV1"/>
<name>A0A8T2REV1_CERRI</name>
<keyword evidence="1" id="KW-0472">Membrane</keyword>
<reference evidence="2 3" key="1">
    <citation type="submission" date="2021-08" db="EMBL/GenBank/DDBJ databases">
        <title>WGS assembly of Ceratopteris richardii.</title>
        <authorList>
            <person name="Marchant D.B."/>
            <person name="Chen G."/>
            <person name="Jenkins J."/>
            <person name="Shu S."/>
            <person name="Leebens-Mack J."/>
            <person name="Grimwood J."/>
            <person name="Schmutz J."/>
            <person name="Soltis P."/>
            <person name="Soltis D."/>
            <person name="Chen Z.-H."/>
        </authorList>
    </citation>
    <scope>NUCLEOTIDE SEQUENCE [LARGE SCALE GENOMIC DNA]</scope>
    <source>
        <strain evidence="2">Whitten #5841</strain>
        <tissue evidence="2">Leaf</tissue>
    </source>
</reference>
<organism evidence="2 3">
    <name type="scientific">Ceratopteris richardii</name>
    <name type="common">Triangle waterfern</name>
    <dbReference type="NCBI Taxonomy" id="49495"/>
    <lineage>
        <taxon>Eukaryota</taxon>
        <taxon>Viridiplantae</taxon>
        <taxon>Streptophyta</taxon>
        <taxon>Embryophyta</taxon>
        <taxon>Tracheophyta</taxon>
        <taxon>Polypodiopsida</taxon>
        <taxon>Polypodiidae</taxon>
        <taxon>Polypodiales</taxon>
        <taxon>Pteridineae</taxon>
        <taxon>Pteridaceae</taxon>
        <taxon>Parkerioideae</taxon>
        <taxon>Ceratopteris</taxon>
    </lineage>
</organism>
<protein>
    <submittedName>
        <fullName evidence="2">Uncharacterized protein</fullName>
    </submittedName>
</protein>
<proteinExistence type="predicted"/>
<feature type="transmembrane region" description="Helical" evidence="1">
    <location>
        <begin position="120"/>
        <end position="139"/>
    </location>
</feature>
<keyword evidence="1" id="KW-1133">Transmembrane helix</keyword>
<evidence type="ECO:0000313" key="3">
    <source>
        <dbReference type="Proteomes" id="UP000825935"/>
    </source>
</evidence>
<accession>A0A8T2REV1</accession>